<dbReference type="InParanoid" id="K2R7S1"/>
<dbReference type="GO" id="GO:0043139">
    <property type="term" value="F:5'-3' DNA helicase activity"/>
    <property type="evidence" value="ECO:0007669"/>
    <property type="project" value="UniProtKB-EC"/>
</dbReference>
<reference evidence="3 4" key="1">
    <citation type="journal article" date="2012" name="BMC Genomics">
        <title>Tools to kill: Genome of one of the most destructive plant pathogenic fungi Macrophomina phaseolina.</title>
        <authorList>
            <person name="Islam M.S."/>
            <person name="Haque M.S."/>
            <person name="Islam M.M."/>
            <person name="Emdad E.M."/>
            <person name="Halim A."/>
            <person name="Hossen Q.M.M."/>
            <person name="Hossain M.Z."/>
            <person name="Ahmed B."/>
            <person name="Rahim S."/>
            <person name="Rahman M.S."/>
            <person name="Alam M.M."/>
            <person name="Hou S."/>
            <person name="Wan X."/>
            <person name="Saito J.A."/>
            <person name="Alam M."/>
        </authorList>
    </citation>
    <scope>NUCLEOTIDE SEQUENCE [LARGE SCALE GENOMIC DNA]</scope>
    <source>
        <strain evidence="3 4">MS6</strain>
    </source>
</reference>
<dbReference type="Pfam" id="PF05970">
    <property type="entry name" value="PIF1"/>
    <property type="match status" value="1"/>
</dbReference>
<evidence type="ECO:0000313" key="4">
    <source>
        <dbReference type="Proteomes" id="UP000007129"/>
    </source>
</evidence>
<dbReference type="Proteomes" id="UP000007129">
    <property type="component" value="Unassembled WGS sequence"/>
</dbReference>
<dbReference type="InterPro" id="IPR027417">
    <property type="entry name" value="P-loop_NTPase"/>
</dbReference>
<keyword evidence="1" id="KW-0227">DNA damage</keyword>
<dbReference type="EMBL" id="AHHD01000897">
    <property type="protein sequence ID" value="EKG08957.1"/>
    <property type="molecule type" value="Genomic_DNA"/>
</dbReference>
<proteinExistence type="inferred from homology"/>
<keyword evidence="1 3" id="KW-0347">Helicase</keyword>
<accession>K2R7S1</accession>
<keyword evidence="1" id="KW-0547">Nucleotide-binding</keyword>
<dbReference type="PANTHER" id="PTHR47642:SF5">
    <property type="entry name" value="ATP-DEPENDENT DNA HELICASE"/>
    <property type="match status" value="1"/>
</dbReference>
<sequence length="384" mass="42957">MIQGIQRQPDANATAHSAAVYSVLGGFGEQNVHITDADSETLAQSTEPSTSVQFGPSTSFSEAGRQLAERLTLNQRQSIALRLICRQLDRVWRDESGTPQLCQFVRGEGGTGKSRIIEALAELFAGKGISHRLLVTATSGTAAARINGITIHSACNFSKDTSRTGNDKDVDGITSSNSADLCIDGQARMDWQEKYLLIIDELRGSAQDFDGIPIVLFCGDFHQFRPVQERSILLPSTAFPWDEEKTFTTEQRYQHDRAHALWSKFTTVFVLKEQVRAAGDPRLQRLLTRIRQGVQDQSDLNLLNSTCYREGRRIPWESGITVVTTLNRNRWNLNIEATCLSRGNIRHRSASSSPNTHLAKKTFEFDPRESRQDRYRLKALDSLS</sequence>
<keyword evidence="1" id="KW-0233">DNA recombination</keyword>
<comment type="similarity">
    <text evidence="1">Belongs to the helicase family.</text>
</comment>
<keyword evidence="1" id="KW-0378">Hydrolase</keyword>
<dbReference type="InterPro" id="IPR010285">
    <property type="entry name" value="DNA_helicase_pif1-like_DEAD"/>
</dbReference>
<dbReference type="eggNOG" id="KOG0987">
    <property type="taxonomic scope" value="Eukaryota"/>
</dbReference>
<dbReference type="AlphaFoldDB" id="K2R7S1"/>
<dbReference type="STRING" id="1126212.K2R7S1"/>
<dbReference type="GO" id="GO:0006281">
    <property type="term" value="P:DNA repair"/>
    <property type="evidence" value="ECO:0007669"/>
    <property type="project" value="UniProtKB-KW"/>
</dbReference>
<evidence type="ECO:0000256" key="1">
    <source>
        <dbReference type="RuleBase" id="RU363044"/>
    </source>
</evidence>
<dbReference type="Gene3D" id="3.40.50.300">
    <property type="entry name" value="P-loop containing nucleotide triphosphate hydrolases"/>
    <property type="match status" value="1"/>
</dbReference>
<protein>
    <recommendedName>
        <fullName evidence="1">ATP-dependent DNA helicase</fullName>
        <ecNumber evidence="1">5.6.2.3</ecNumber>
    </recommendedName>
</protein>
<keyword evidence="1" id="KW-0067">ATP-binding</keyword>
<dbReference type="InterPro" id="IPR051055">
    <property type="entry name" value="PIF1_helicase"/>
</dbReference>
<dbReference type="GO" id="GO:0016887">
    <property type="term" value="F:ATP hydrolysis activity"/>
    <property type="evidence" value="ECO:0007669"/>
    <property type="project" value="RHEA"/>
</dbReference>
<comment type="cofactor">
    <cofactor evidence="1">
        <name>Mg(2+)</name>
        <dbReference type="ChEBI" id="CHEBI:18420"/>
    </cofactor>
</comment>
<dbReference type="EC" id="5.6.2.3" evidence="1"/>
<gene>
    <name evidence="3" type="ORF">MPH_14088</name>
</gene>
<dbReference type="SUPFAM" id="SSF52540">
    <property type="entry name" value="P-loop containing nucleoside triphosphate hydrolases"/>
    <property type="match status" value="1"/>
</dbReference>
<dbReference type="VEuPathDB" id="FungiDB:MPH_14088"/>
<comment type="caution">
    <text evidence="3">The sequence shown here is derived from an EMBL/GenBank/DDBJ whole genome shotgun (WGS) entry which is preliminary data.</text>
</comment>
<keyword evidence="1" id="KW-0234">DNA repair</keyword>
<name>K2R7S1_MACPH</name>
<feature type="domain" description="DNA helicase Pif1-like DEAD-box helicase" evidence="2">
    <location>
        <begin position="102"/>
        <end position="230"/>
    </location>
</feature>
<organism evidence="3 4">
    <name type="scientific">Macrophomina phaseolina (strain MS6)</name>
    <name type="common">Charcoal rot fungus</name>
    <dbReference type="NCBI Taxonomy" id="1126212"/>
    <lineage>
        <taxon>Eukaryota</taxon>
        <taxon>Fungi</taxon>
        <taxon>Dikarya</taxon>
        <taxon>Ascomycota</taxon>
        <taxon>Pezizomycotina</taxon>
        <taxon>Dothideomycetes</taxon>
        <taxon>Dothideomycetes incertae sedis</taxon>
        <taxon>Botryosphaeriales</taxon>
        <taxon>Botryosphaeriaceae</taxon>
        <taxon>Macrophomina</taxon>
    </lineage>
</organism>
<dbReference type="GO" id="GO:0000723">
    <property type="term" value="P:telomere maintenance"/>
    <property type="evidence" value="ECO:0007669"/>
    <property type="project" value="InterPro"/>
</dbReference>
<dbReference type="PANTHER" id="PTHR47642">
    <property type="entry name" value="ATP-DEPENDENT DNA HELICASE"/>
    <property type="match status" value="1"/>
</dbReference>
<evidence type="ECO:0000259" key="2">
    <source>
        <dbReference type="Pfam" id="PF05970"/>
    </source>
</evidence>
<evidence type="ECO:0000313" key="3">
    <source>
        <dbReference type="EMBL" id="EKG08957.1"/>
    </source>
</evidence>
<comment type="catalytic activity">
    <reaction evidence="1">
        <text>ATP + H2O = ADP + phosphate + H(+)</text>
        <dbReference type="Rhea" id="RHEA:13065"/>
        <dbReference type="ChEBI" id="CHEBI:15377"/>
        <dbReference type="ChEBI" id="CHEBI:15378"/>
        <dbReference type="ChEBI" id="CHEBI:30616"/>
        <dbReference type="ChEBI" id="CHEBI:43474"/>
        <dbReference type="ChEBI" id="CHEBI:456216"/>
        <dbReference type="EC" id="5.6.2.3"/>
    </reaction>
</comment>
<dbReference type="GO" id="GO:0006310">
    <property type="term" value="P:DNA recombination"/>
    <property type="evidence" value="ECO:0007669"/>
    <property type="project" value="UniProtKB-KW"/>
</dbReference>
<dbReference type="OrthoDB" id="432234at2759"/>
<dbReference type="GO" id="GO:0005524">
    <property type="term" value="F:ATP binding"/>
    <property type="evidence" value="ECO:0007669"/>
    <property type="project" value="UniProtKB-KW"/>
</dbReference>
<dbReference type="HOGENOM" id="CLU_834300_0_0_1"/>